<evidence type="ECO:0000313" key="3">
    <source>
        <dbReference type="Proteomes" id="UP000186955"/>
    </source>
</evidence>
<evidence type="ECO:0000259" key="1">
    <source>
        <dbReference type="Pfam" id="PF03184"/>
    </source>
</evidence>
<feature type="domain" description="DDE-1" evidence="1">
    <location>
        <begin position="1"/>
        <end position="84"/>
    </location>
</feature>
<organism evidence="2 3">
    <name type="scientific">Penicillium subrubescens</name>
    <dbReference type="NCBI Taxonomy" id="1316194"/>
    <lineage>
        <taxon>Eukaryota</taxon>
        <taxon>Fungi</taxon>
        <taxon>Dikarya</taxon>
        <taxon>Ascomycota</taxon>
        <taxon>Pezizomycotina</taxon>
        <taxon>Eurotiomycetes</taxon>
        <taxon>Eurotiomycetidae</taxon>
        <taxon>Eurotiales</taxon>
        <taxon>Aspergillaceae</taxon>
        <taxon>Penicillium</taxon>
    </lineage>
</organism>
<protein>
    <recommendedName>
        <fullName evidence="1">DDE-1 domain-containing protein</fullName>
    </recommendedName>
</protein>
<dbReference type="GO" id="GO:0003676">
    <property type="term" value="F:nucleic acid binding"/>
    <property type="evidence" value="ECO:0007669"/>
    <property type="project" value="InterPro"/>
</dbReference>
<gene>
    <name evidence="2" type="ORF">PENSUB_4336</name>
</gene>
<comment type="caution">
    <text evidence="2">The sequence shown here is derived from an EMBL/GenBank/DDBJ whole genome shotgun (WGS) entry which is preliminary data.</text>
</comment>
<reference evidence="2 3" key="1">
    <citation type="submission" date="2016-10" db="EMBL/GenBank/DDBJ databases">
        <title>Genome sequence of the ascomycete fungus Penicillium subrubescens.</title>
        <authorList>
            <person name="De Vries R.P."/>
            <person name="Peng M."/>
            <person name="Dilokpimol A."/>
            <person name="Hilden K."/>
            <person name="Makela M.R."/>
            <person name="Grigoriev I."/>
            <person name="Riley R."/>
            <person name="Granchi Z."/>
        </authorList>
    </citation>
    <scope>NUCLEOTIDE SEQUENCE [LARGE SCALE GENOMIC DNA]</scope>
    <source>
        <strain evidence="2 3">CBS 132785</strain>
    </source>
</reference>
<proteinExistence type="predicted"/>
<dbReference type="AlphaFoldDB" id="A0A1Q5UCQ8"/>
<evidence type="ECO:0000313" key="2">
    <source>
        <dbReference type="EMBL" id="OKP10251.1"/>
    </source>
</evidence>
<dbReference type="Pfam" id="PF03184">
    <property type="entry name" value="DDE_1"/>
    <property type="match status" value="1"/>
</dbReference>
<dbReference type="InterPro" id="IPR004875">
    <property type="entry name" value="DDE_SF_endonuclease_dom"/>
</dbReference>
<dbReference type="Proteomes" id="UP000186955">
    <property type="component" value="Unassembled WGS sequence"/>
</dbReference>
<name>A0A1Q5UCQ8_9EURO</name>
<sequence length="100" mass="11042">MAFACSKNGYTDSSINLYWIQHVFHPQTKDCAGKRPRLLISDGFAAHESLKVLKYCLANNIIPCRVPSHTSHKLQPCDVGVFSTEDCLSGTSRALLSGWS</sequence>
<dbReference type="STRING" id="1316194.A0A1Q5UCQ8"/>
<keyword evidence="3" id="KW-1185">Reference proteome</keyword>
<dbReference type="EMBL" id="MNBE01000375">
    <property type="protein sequence ID" value="OKP10251.1"/>
    <property type="molecule type" value="Genomic_DNA"/>
</dbReference>
<accession>A0A1Q5UCQ8</accession>